<dbReference type="PANTHER" id="PTHR21666">
    <property type="entry name" value="PEPTIDASE-RELATED"/>
    <property type="match status" value="1"/>
</dbReference>
<protein>
    <submittedName>
        <fullName evidence="4">Membrane-bound metallopeptidase</fullName>
    </submittedName>
</protein>
<dbReference type="GO" id="GO:0004222">
    <property type="term" value="F:metalloendopeptidase activity"/>
    <property type="evidence" value="ECO:0007669"/>
    <property type="project" value="TreeGrafter"/>
</dbReference>
<dbReference type="Gene3D" id="2.70.70.10">
    <property type="entry name" value="Glucose Permease (Domain IIA)"/>
    <property type="match status" value="1"/>
</dbReference>
<evidence type="ECO:0000259" key="3">
    <source>
        <dbReference type="Pfam" id="PF01551"/>
    </source>
</evidence>
<feature type="compositionally biased region" description="Low complexity" evidence="2">
    <location>
        <begin position="272"/>
        <end position="293"/>
    </location>
</feature>
<evidence type="ECO:0000256" key="2">
    <source>
        <dbReference type="SAM" id="MobiDB-lite"/>
    </source>
</evidence>
<name>A0A378YR27_9NOCA</name>
<dbReference type="InterPro" id="IPR050570">
    <property type="entry name" value="Cell_wall_metabolism_enzyme"/>
</dbReference>
<dbReference type="STRING" id="1406858.GCA_000710895_03299"/>
<dbReference type="SUPFAM" id="SSF51261">
    <property type="entry name" value="Duplicated hybrid motif"/>
    <property type="match status" value="1"/>
</dbReference>
<feature type="region of interest" description="Disordered" evidence="2">
    <location>
        <begin position="271"/>
        <end position="293"/>
    </location>
</feature>
<organism evidence="4 5">
    <name type="scientific">Nocardia otitidiscaviarum</name>
    <dbReference type="NCBI Taxonomy" id="1823"/>
    <lineage>
        <taxon>Bacteria</taxon>
        <taxon>Bacillati</taxon>
        <taxon>Actinomycetota</taxon>
        <taxon>Actinomycetes</taxon>
        <taxon>Mycobacteriales</taxon>
        <taxon>Nocardiaceae</taxon>
        <taxon>Nocardia</taxon>
    </lineage>
</organism>
<dbReference type="AlphaFoldDB" id="A0A378YR27"/>
<proteinExistence type="predicted"/>
<evidence type="ECO:0000313" key="4">
    <source>
        <dbReference type="EMBL" id="SUA79268.1"/>
    </source>
</evidence>
<feature type="compositionally biased region" description="Basic and acidic residues" evidence="2">
    <location>
        <begin position="219"/>
        <end position="231"/>
    </location>
</feature>
<feature type="region of interest" description="Disordered" evidence="2">
    <location>
        <begin position="192"/>
        <end position="236"/>
    </location>
</feature>
<dbReference type="EMBL" id="UGRY01000002">
    <property type="protein sequence ID" value="SUA79268.1"/>
    <property type="molecule type" value="Genomic_DNA"/>
</dbReference>
<dbReference type="Pfam" id="PF01551">
    <property type="entry name" value="Peptidase_M23"/>
    <property type="match status" value="1"/>
</dbReference>
<dbReference type="Proteomes" id="UP000255467">
    <property type="component" value="Unassembled WGS sequence"/>
</dbReference>
<evidence type="ECO:0000256" key="1">
    <source>
        <dbReference type="ARBA" id="ARBA00022729"/>
    </source>
</evidence>
<keyword evidence="1" id="KW-0732">Signal</keyword>
<keyword evidence="5" id="KW-1185">Reference proteome</keyword>
<dbReference type="InterPro" id="IPR011055">
    <property type="entry name" value="Dup_hybrid_motif"/>
</dbReference>
<accession>A0A378YR27</accession>
<evidence type="ECO:0000313" key="5">
    <source>
        <dbReference type="Proteomes" id="UP000255467"/>
    </source>
</evidence>
<dbReference type="InterPro" id="IPR016047">
    <property type="entry name" value="M23ase_b-sheet_dom"/>
</dbReference>
<feature type="domain" description="M23ase beta-sheet core" evidence="3">
    <location>
        <begin position="79"/>
        <end position="172"/>
    </location>
</feature>
<gene>
    <name evidence="4" type="ORF">NCTC1934_03706</name>
</gene>
<sequence>MYRITTPSQDRVARDRLALGGVAVHRLALGRAVLGWLVLTAAVSPTGSAAPKDAFDWPLRPRPAVVRVFDNPEHDWLPGHRGVDLAGAAGQPVLAAADGVVAFAGTVAGKSVVSVDHAGALRTTYEPVRATTAAGRRVTRGTVLGVLERGDHGCPGVCLHWGLRRGRTYLDPLPLVRPTPLRLKPLADITGTPAIPTAGHNPRFPQAGAHRDPRRPRVHRDAGHGSSRDSPRVNTATTQVTAMMARDTTTTANRPSLQFARGRVCRVRARRTPTATTRTSARAAATGATAAGRQPLTAAACSSRTAFAIAATAVRHHASAVRSA</sequence>
<dbReference type="CDD" id="cd12797">
    <property type="entry name" value="M23_peptidase"/>
    <property type="match status" value="1"/>
</dbReference>
<reference evidence="4 5" key="1">
    <citation type="submission" date="2018-06" db="EMBL/GenBank/DDBJ databases">
        <authorList>
            <consortium name="Pathogen Informatics"/>
            <person name="Doyle S."/>
        </authorList>
    </citation>
    <scope>NUCLEOTIDE SEQUENCE [LARGE SCALE GENOMIC DNA]</scope>
    <source>
        <strain evidence="4 5">NCTC1934</strain>
    </source>
</reference>
<dbReference type="PANTHER" id="PTHR21666:SF289">
    <property type="entry name" value="L-ALA--D-GLU ENDOPEPTIDASE"/>
    <property type="match status" value="1"/>
</dbReference>